<accession>A0A975H3C9</accession>
<proteinExistence type="predicted"/>
<evidence type="ECO:0000313" key="2">
    <source>
        <dbReference type="Proteomes" id="UP000663903"/>
    </source>
</evidence>
<protein>
    <recommendedName>
        <fullName evidence="3">DUF2946 domain-containing protein</fullName>
    </recommendedName>
</protein>
<evidence type="ECO:0008006" key="3">
    <source>
        <dbReference type="Google" id="ProtNLM"/>
    </source>
</evidence>
<evidence type="ECO:0000313" key="1">
    <source>
        <dbReference type="EMBL" id="QTD45135.1"/>
    </source>
</evidence>
<name>A0A975H3C9_9BURK</name>
<gene>
    <name evidence="1" type="ORF">J1M35_19275</name>
</gene>
<dbReference type="AlphaFoldDB" id="A0A975H3C9"/>
<keyword evidence="2" id="KW-1185">Reference proteome</keyword>
<sequence>MLPAACVRHIARLVLAWFVLSIGVAVAAPLVSPQALEIVCSASGSKLVLHTEEGAVDLNAAQMHCPMCIPTGAPPPLAVLAPDAPPLPPFALPLAPARWVAGHAAPPWQARAPPISS</sequence>
<organism evidence="1 2">
    <name type="scientific">Ottowia testudinis</name>
    <dbReference type="NCBI Taxonomy" id="2816950"/>
    <lineage>
        <taxon>Bacteria</taxon>
        <taxon>Pseudomonadati</taxon>
        <taxon>Pseudomonadota</taxon>
        <taxon>Betaproteobacteria</taxon>
        <taxon>Burkholderiales</taxon>
        <taxon>Comamonadaceae</taxon>
        <taxon>Ottowia</taxon>
    </lineage>
</organism>
<reference evidence="1" key="1">
    <citation type="submission" date="2021-03" db="EMBL/GenBank/DDBJ databases">
        <title>Ottowia sp. 27C isolated from the cloaca of a Giant Asian pond turtle (Heosemys grandis).</title>
        <authorList>
            <person name="Spergser J."/>
            <person name="Busse H.-J."/>
        </authorList>
    </citation>
    <scope>NUCLEOTIDE SEQUENCE</scope>
    <source>
        <strain evidence="1">27C</strain>
    </source>
</reference>
<dbReference type="EMBL" id="CP071796">
    <property type="protein sequence ID" value="QTD45135.1"/>
    <property type="molecule type" value="Genomic_DNA"/>
</dbReference>
<dbReference type="KEGG" id="otd:J1M35_19275"/>
<dbReference type="RefSeq" id="WP_208008887.1">
    <property type="nucleotide sequence ID" value="NZ_CP071796.1"/>
</dbReference>
<dbReference type="Proteomes" id="UP000663903">
    <property type="component" value="Chromosome"/>
</dbReference>